<feature type="region of interest" description="Disordered" evidence="1">
    <location>
        <begin position="1"/>
        <end position="25"/>
    </location>
</feature>
<dbReference type="Proteomes" id="UP001187682">
    <property type="component" value="Unassembled WGS sequence"/>
</dbReference>
<evidence type="ECO:0000313" key="2">
    <source>
        <dbReference type="EMBL" id="SPO03252.1"/>
    </source>
</evidence>
<accession>A0AAE8N1T3</accession>
<comment type="caution">
    <text evidence="2">The sequence shown here is derived from an EMBL/GenBank/DDBJ whole genome shotgun (WGS) entry which is preliminary data.</text>
</comment>
<protein>
    <submittedName>
        <fullName evidence="2">Uncharacterized protein</fullName>
    </submittedName>
</protein>
<dbReference type="AlphaFoldDB" id="A0AAE8N1T3"/>
<feature type="compositionally biased region" description="Polar residues" evidence="1">
    <location>
        <begin position="1"/>
        <end position="17"/>
    </location>
</feature>
<gene>
    <name evidence="2" type="ORF">DNG_05934</name>
</gene>
<evidence type="ECO:0000313" key="3">
    <source>
        <dbReference type="Proteomes" id="UP001187682"/>
    </source>
</evidence>
<sequence length="313" mass="35187">MNPNTAAMAGQQTSDGPQRSIGAPKDDLPLHIEGIVDSVRSALLERGSPDALKFTYDFPRAANASSGIPGDVGILDELKLILELIPCEMPMEDYKARLDQLKSMFKSYLYSRYREETGRRHGYRIQADIEAYAERLKVLCTEYMSTNRTIAESNQAVDGAVETINAEESIAGPRKTLIELEQATGMMFSWKGTKTLTMQCGSPRQNILLVTHRLKRRRVQLRVCEALHRLTSKHLRKHEGDSWAVAQCVGRTAPWFGDEDVRMNGVICSQVLSEMTRRIELAEREMELSGRLSPYLDLDESELGLFGQASFLE</sequence>
<name>A0AAE8N1T3_9PEZI</name>
<keyword evidence="3" id="KW-1185">Reference proteome</keyword>
<proteinExistence type="predicted"/>
<dbReference type="EMBL" id="ONZQ02000008">
    <property type="protein sequence ID" value="SPO03252.1"/>
    <property type="molecule type" value="Genomic_DNA"/>
</dbReference>
<reference evidence="2" key="1">
    <citation type="submission" date="2018-03" db="EMBL/GenBank/DDBJ databases">
        <authorList>
            <person name="Guldener U."/>
        </authorList>
    </citation>
    <scope>NUCLEOTIDE SEQUENCE</scope>
</reference>
<organism evidence="2 3">
    <name type="scientific">Cephalotrichum gorgonifer</name>
    <dbReference type="NCBI Taxonomy" id="2041049"/>
    <lineage>
        <taxon>Eukaryota</taxon>
        <taxon>Fungi</taxon>
        <taxon>Dikarya</taxon>
        <taxon>Ascomycota</taxon>
        <taxon>Pezizomycotina</taxon>
        <taxon>Sordariomycetes</taxon>
        <taxon>Hypocreomycetidae</taxon>
        <taxon>Microascales</taxon>
        <taxon>Microascaceae</taxon>
        <taxon>Cephalotrichum</taxon>
    </lineage>
</organism>
<evidence type="ECO:0000256" key="1">
    <source>
        <dbReference type="SAM" id="MobiDB-lite"/>
    </source>
</evidence>